<feature type="domain" description="NIL" evidence="1">
    <location>
        <begin position="28"/>
        <end position="102"/>
    </location>
</feature>
<dbReference type="KEGG" id="nfl:COO91_01543"/>
<gene>
    <name evidence="2" type="ORF">COO91_01543</name>
</gene>
<evidence type="ECO:0000313" key="2">
    <source>
        <dbReference type="EMBL" id="AUB35653.1"/>
    </source>
</evidence>
<dbReference type="SMART" id="SM00930">
    <property type="entry name" value="NIL"/>
    <property type="match status" value="1"/>
</dbReference>
<dbReference type="OrthoDB" id="457861at2"/>
<proteinExistence type="predicted"/>
<evidence type="ECO:0000313" key="3">
    <source>
        <dbReference type="Proteomes" id="UP000232003"/>
    </source>
</evidence>
<dbReference type="SUPFAM" id="SSF55021">
    <property type="entry name" value="ACT-like"/>
    <property type="match status" value="1"/>
</dbReference>
<name>A0A2K8SK32_9NOSO</name>
<dbReference type="AlphaFoldDB" id="A0A2K8SK32"/>
<evidence type="ECO:0000259" key="1">
    <source>
        <dbReference type="SMART" id="SM00930"/>
    </source>
</evidence>
<dbReference type="EMBL" id="CP024785">
    <property type="protein sequence ID" value="AUB35653.1"/>
    <property type="molecule type" value="Genomic_DNA"/>
</dbReference>
<organism evidence="2 3">
    <name type="scientific">Nostoc flagelliforme CCNUN1</name>
    <dbReference type="NCBI Taxonomy" id="2038116"/>
    <lineage>
        <taxon>Bacteria</taxon>
        <taxon>Bacillati</taxon>
        <taxon>Cyanobacteriota</taxon>
        <taxon>Cyanophyceae</taxon>
        <taxon>Nostocales</taxon>
        <taxon>Nostocaceae</taxon>
        <taxon>Nostoc</taxon>
    </lineage>
</organism>
<sequence length="112" mass="12489">MAALNNHQTNSQSRLSLVSSVYAKSQVTQIRLRIHIPKYYLQVPVISQLISAYGLVVNITKALLQPNTDKEGYFDIELRGTVPQISRGLAYLESLNLRIVGKPNADGDGWFC</sequence>
<dbReference type="Pfam" id="PF09383">
    <property type="entry name" value="NIL"/>
    <property type="match status" value="1"/>
</dbReference>
<dbReference type="InterPro" id="IPR045865">
    <property type="entry name" value="ACT-like_dom_sf"/>
</dbReference>
<dbReference type="RefSeq" id="WP_100897802.1">
    <property type="nucleotide sequence ID" value="NZ_CAWNNC010000001.1"/>
</dbReference>
<reference evidence="2 3" key="1">
    <citation type="submission" date="2017-11" db="EMBL/GenBank/DDBJ databases">
        <title>Complete genome of a free-living desiccation-tolerant cyanobacterium and its photosynthetic adaptation to extreme terrestrial habitat.</title>
        <authorList>
            <person name="Shang J."/>
        </authorList>
    </citation>
    <scope>NUCLEOTIDE SEQUENCE [LARGE SCALE GENOMIC DNA]</scope>
    <source>
        <strain evidence="2 3">CCNUN1</strain>
    </source>
</reference>
<dbReference type="Gene3D" id="3.30.70.260">
    <property type="match status" value="1"/>
</dbReference>
<dbReference type="Proteomes" id="UP000232003">
    <property type="component" value="Chromosome"/>
</dbReference>
<keyword evidence="3" id="KW-1185">Reference proteome</keyword>
<dbReference type="InterPro" id="IPR018449">
    <property type="entry name" value="NIL_domain"/>
</dbReference>
<protein>
    <submittedName>
        <fullName evidence="2">ABC-type methionine transport system, ATPase component</fullName>
    </submittedName>
</protein>
<accession>A0A2K8SK32</accession>